<evidence type="ECO:0000313" key="2">
    <source>
        <dbReference type="Proteomes" id="UP000790709"/>
    </source>
</evidence>
<sequence length="532" mass="60279">MGSNLSTLLSGNDVKWAAVYSAPLILALAMRYVSVLRQTQKGKLPPGPPGVPVFGNAFQLSRNAWTIFEDWKSQYGPLIYLQIVGQPFVVLNSNKVASDLLTRRASKYSDRHRSIVAADTLAGGIHIAFARYGDGWRRLRKAAHQALQKEIQHTFSSVQTLEGVILASSLLHDPDSWDNHLQRTTASLIMAVTYNLPPLESEVDPSIAHIRAHMDRLAYALYPGNFLVEFFPWMDYFPAWMAKWKRDAQNWFRRDSETFVNLYNDTQERMIKNDNPSFVASLEAQKEQHGLSQLEKAWLAASMYGAGAETSFSSLQWFMVAMVLHPEVQKKAHLELDAVVGRSRIPEFADFDHLPYIRAVVKEVLRWRPPIPLGLPHRLTEDDWYEGYYIPKGTLCLANIWGISRDEDLYGPDAREFNPSRHLDDTGNILPALYDTQDESHASFGFGRRICVGRHVANSTLFIDLACMLWSSSIEPFTDEQGQVQLPDPEKNTNTGLTLHPEPFKCSIKPRFAEAPAILNQTKEFYLHANGF</sequence>
<name>A0ACB8BVB0_9AGAM</name>
<organism evidence="1 2">
    <name type="scientific">Leucogyrophana mollusca</name>
    <dbReference type="NCBI Taxonomy" id="85980"/>
    <lineage>
        <taxon>Eukaryota</taxon>
        <taxon>Fungi</taxon>
        <taxon>Dikarya</taxon>
        <taxon>Basidiomycota</taxon>
        <taxon>Agaricomycotina</taxon>
        <taxon>Agaricomycetes</taxon>
        <taxon>Agaricomycetidae</taxon>
        <taxon>Boletales</taxon>
        <taxon>Boletales incertae sedis</taxon>
        <taxon>Leucogyrophana</taxon>
    </lineage>
</organism>
<proteinExistence type="predicted"/>
<gene>
    <name evidence="1" type="ORF">BV22DRAFT_1030027</name>
</gene>
<dbReference type="EMBL" id="MU266346">
    <property type="protein sequence ID" value="KAH7928996.1"/>
    <property type="molecule type" value="Genomic_DNA"/>
</dbReference>
<reference evidence="1" key="1">
    <citation type="journal article" date="2021" name="New Phytol.">
        <title>Evolutionary innovations through gain and loss of genes in the ectomycorrhizal Boletales.</title>
        <authorList>
            <person name="Wu G."/>
            <person name="Miyauchi S."/>
            <person name="Morin E."/>
            <person name="Kuo A."/>
            <person name="Drula E."/>
            <person name="Varga T."/>
            <person name="Kohler A."/>
            <person name="Feng B."/>
            <person name="Cao Y."/>
            <person name="Lipzen A."/>
            <person name="Daum C."/>
            <person name="Hundley H."/>
            <person name="Pangilinan J."/>
            <person name="Johnson J."/>
            <person name="Barry K."/>
            <person name="LaButti K."/>
            <person name="Ng V."/>
            <person name="Ahrendt S."/>
            <person name="Min B."/>
            <person name="Choi I.G."/>
            <person name="Park H."/>
            <person name="Plett J.M."/>
            <person name="Magnuson J."/>
            <person name="Spatafora J.W."/>
            <person name="Nagy L.G."/>
            <person name="Henrissat B."/>
            <person name="Grigoriev I.V."/>
            <person name="Yang Z.L."/>
            <person name="Xu J."/>
            <person name="Martin F.M."/>
        </authorList>
    </citation>
    <scope>NUCLEOTIDE SEQUENCE</scope>
    <source>
        <strain evidence="1">KUC20120723A-06</strain>
    </source>
</reference>
<comment type="caution">
    <text evidence="1">The sequence shown here is derived from an EMBL/GenBank/DDBJ whole genome shotgun (WGS) entry which is preliminary data.</text>
</comment>
<keyword evidence="2" id="KW-1185">Reference proteome</keyword>
<dbReference type="Proteomes" id="UP000790709">
    <property type="component" value="Unassembled WGS sequence"/>
</dbReference>
<evidence type="ECO:0000313" key="1">
    <source>
        <dbReference type="EMBL" id="KAH7928996.1"/>
    </source>
</evidence>
<protein>
    <submittedName>
        <fullName evidence="1">Cytochrome P450</fullName>
    </submittedName>
</protein>
<accession>A0ACB8BVB0</accession>